<evidence type="ECO:0000313" key="4">
    <source>
        <dbReference type="EMBL" id="KAH9001405.1"/>
    </source>
</evidence>
<dbReference type="EMBL" id="JAKELL010000001">
    <property type="protein sequence ID" value="KAH9001405.1"/>
    <property type="molecule type" value="Genomic_DNA"/>
</dbReference>
<proteinExistence type="predicted"/>
<feature type="signal peptide" evidence="2">
    <location>
        <begin position="1"/>
        <end position="24"/>
    </location>
</feature>
<dbReference type="InterPro" id="IPR018466">
    <property type="entry name" value="Kre9/Knh1-like_N"/>
</dbReference>
<keyword evidence="5" id="KW-1185">Reference proteome</keyword>
<sequence>MHFMTTLTNIFVVFIVALMSLVAAAPLAVRDVYVPPVTYPHDGTVWTIGSVHNVTWDNSNPPQQITNPNGVIMLRKGDRTTNIVLASDFKVVIGHATVKVPKVQPGDDYSLVLFGDSGNFSPQFTIKE</sequence>
<evidence type="ECO:0000313" key="5">
    <source>
        <dbReference type="Proteomes" id="UP001201163"/>
    </source>
</evidence>
<dbReference type="Proteomes" id="UP001201163">
    <property type="component" value="Unassembled WGS sequence"/>
</dbReference>
<feature type="chain" id="PRO_5041974003" description="Yeast cell wall synthesis Kre9/Knh1-like N-terminal domain-containing protein" evidence="2">
    <location>
        <begin position="25"/>
        <end position="128"/>
    </location>
</feature>
<dbReference type="Pfam" id="PF10342">
    <property type="entry name" value="Kre9_KNH"/>
    <property type="match status" value="1"/>
</dbReference>
<keyword evidence="1 2" id="KW-0732">Signal</keyword>
<feature type="domain" description="Yeast cell wall synthesis Kre9/Knh1-like N-terminal" evidence="3">
    <location>
        <begin position="40"/>
        <end position="126"/>
    </location>
</feature>
<gene>
    <name evidence="4" type="ORF">EDB92DRAFT_55448</name>
</gene>
<organism evidence="4 5">
    <name type="scientific">Lactarius akahatsu</name>
    <dbReference type="NCBI Taxonomy" id="416441"/>
    <lineage>
        <taxon>Eukaryota</taxon>
        <taxon>Fungi</taxon>
        <taxon>Dikarya</taxon>
        <taxon>Basidiomycota</taxon>
        <taxon>Agaricomycotina</taxon>
        <taxon>Agaricomycetes</taxon>
        <taxon>Russulales</taxon>
        <taxon>Russulaceae</taxon>
        <taxon>Lactarius</taxon>
    </lineage>
</organism>
<comment type="caution">
    <text evidence="4">The sequence shown here is derived from an EMBL/GenBank/DDBJ whole genome shotgun (WGS) entry which is preliminary data.</text>
</comment>
<dbReference type="AlphaFoldDB" id="A0AAD4QD62"/>
<accession>A0AAD4QD62</accession>
<evidence type="ECO:0000256" key="1">
    <source>
        <dbReference type="ARBA" id="ARBA00022729"/>
    </source>
</evidence>
<reference evidence="4" key="1">
    <citation type="submission" date="2022-01" db="EMBL/GenBank/DDBJ databases">
        <title>Comparative genomics reveals a dynamic genome evolution in the ectomycorrhizal milk-cap (Lactarius) mushrooms.</title>
        <authorList>
            <consortium name="DOE Joint Genome Institute"/>
            <person name="Lebreton A."/>
            <person name="Tang N."/>
            <person name="Kuo A."/>
            <person name="LaButti K."/>
            <person name="Drula E."/>
            <person name="Barry K."/>
            <person name="Clum A."/>
            <person name="Lipzen A."/>
            <person name="Mousain D."/>
            <person name="Ng V."/>
            <person name="Wang R."/>
            <person name="Wang X."/>
            <person name="Dai Y."/>
            <person name="Henrissat B."/>
            <person name="Grigoriev I.V."/>
            <person name="Guerin-Laguette A."/>
            <person name="Yu F."/>
            <person name="Martin F.M."/>
        </authorList>
    </citation>
    <scope>NUCLEOTIDE SEQUENCE</scope>
    <source>
        <strain evidence="4">QP</strain>
    </source>
</reference>
<evidence type="ECO:0000256" key="2">
    <source>
        <dbReference type="SAM" id="SignalP"/>
    </source>
</evidence>
<evidence type="ECO:0000259" key="3">
    <source>
        <dbReference type="Pfam" id="PF10342"/>
    </source>
</evidence>
<name>A0AAD4QD62_9AGAM</name>
<protein>
    <recommendedName>
        <fullName evidence="3">Yeast cell wall synthesis Kre9/Knh1-like N-terminal domain-containing protein</fullName>
    </recommendedName>
</protein>